<organism evidence="1 2">
    <name type="scientific">Neisseria gonorrhoeae</name>
    <dbReference type="NCBI Taxonomy" id="485"/>
    <lineage>
        <taxon>Bacteria</taxon>
        <taxon>Pseudomonadati</taxon>
        <taxon>Pseudomonadota</taxon>
        <taxon>Betaproteobacteria</taxon>
        <taxon>Neisseriales</taxon>
        <taxon>Neisseriaceae</taxon>
        <taxon>Neisseria</taxon>
    </lineage>
</organism>
<reference evidence="1 2" key="1">
    <citation type="submission" date="2016-09" db="EMBL/GenBank/DDBJ databases">
        <authorList>
            <person name="Kumanski S."/>
            <person name="Beatrice B."/>
        </authorList>
    </citation>
    <scope>NUCLEOTIDE SEQUENCE [LARGE SCALE GENOMIC DNA]</scope>
    <source>
        <strain evidence="1">Mankind</strain>
    </source>
</reference>
<protein>
    <recommendedName>
        <fullName evidence="3">Phage associated protein</fullName>
    </recommendedName>
</protein>
<accession>A0AB74EQG2</accession>
<gene>
    <name evidence="1" type="ORF">ESCNG_230022</name>
</gene>
<evidence type="ECO:0000313" key="1">
    <source>
        <dbReference type="EMBL" id="SCW12288.1"/>
    </source>
</evidence>
<name>A0AB74EQG2_NEIGO</name>
<dbReference type="AlphaFoldDB" id="A0AB74EQG2"/>
<dbReference type="EMBL" id="FMTB01000016">
    <property type="protein sequence ID" value="SCW12288.1"/>
    <property type="molecule type" value="Genomic_DNA"/>
</dbReference>
<proteinExistence type="predicted"/>
<evidence type="ECO:0000313" key="2">
    <source>
        <dbReference type="Proteomes" id="UP000182484"/>
    </source>
</evidence>
<sequence>MGALAGGNAAVGAYAGATLGNTLMEYGGQLDRAAEAAGVDPADKDAVMAFIARGAPGALKNAAVKGAVVGAADMAAMKLGGSILNMGKKAAGKAALEKMGVAAADKAAVAAAKGTPEFAALAAKGSAKGGLGGAARHAAAYATESAGEFAGEYLGTGLANGEWDEKGGGFGGFLFFGAFCGGVCRNEGLCGGN</sequence>
<dbReference type="Proteomes" id="UP000182484">
    <property type="component" value="Unassembled WGS sequence"/>
</dbReference>
<comment type="caution">
    <text evidence="1">The sequence shown here is derived from an EMBL/GenBank/DDBJ whole genome shotgun (WGS) entry which is preliminary data.</text>
</comment>
<evidence type="ECO:0008006" key="3">
    <source>
        <dbReference type="Google" id="ProtNLM"/>
    </source>
</evidence>
<dbReference type="RefSeq" id="WP_025456244.1">
    <property type="nucleotide sequence ID" value="NZ_CQMQ01000025.1"/>
</dbReference>